<reference evidence="7" key="1">
    <citation type="submission" date="2021-01" db="EMBL/GenBank/DDBJ databases">
        <authorList>
            <consortium name="Genoscope - CEA"/>
            <person name="William W."/>
        </authorList>
    </citation>
    <scope>NUCLEOTIDE SEQUENCE</scope>
</reference>
<keyword evidence="4" id="KW-0418">Kinase</keyword>
<dbReference type="OrthoDB" id="7869584at2759"/>
<keyword evidence="1 3" id="KW-0547">Nucleotide-binding</keyword>
<evidence type="ECO:0000313" key="8">
    <source>
        <dbReference type="Proteomes" id="UP000683925"/>
    </source>
</evidence>
<evidence type="ECO:0000256" key="4">
    <source>
        <dbReference type="RuleBase" id="RU000304"/>
    </source>
</evidence>
<protein>
    <recommendedName>
        <fullName evidence="6">Protein kinase domain-containing protein</fullName>
    </recommendedName>
</protein>
<evidence type="ECO:0000256" key="5">
    <source>
        <dbReference type="SAM" id="Coils"/>
    </source>
</evidence>
<evidence type="ECO:0000313" key="7">
    <source>
        <dbReference type="EMBL" id="CAD8137191.1"/>
    </source>
</evidence>
<dbReference type="EMBL" id="CAJJDP010000007">
    <property type="protein sequence ID" value="CAD8137191.1"/>
    <property type="molecule type" value="Genomic_DNA"/>
</dbReference>
<dbReference type="AlphaFoldDB" id="A0A8S1S7H7"/>
<keyword evidence="2 3" id="KW-0067">ATP-binding</keyword>
<gene>
    <name evidence="7" type="ORF">POCTA_138.1.T0080235</name>
</gene>
<proteinExistence type="inferred from homology"/>
<evidence type="ECO:0000256" key="2">
    <source>
        <dbReference type="ARBA" id="ARBA00022840"/>
    </source>
</evidence>
<dbReference type="SMART" id="SM00220">
    <property type="entry name" value="S_TKc"/>
    <property type="match status" value="1"/>
</dbReference>
<keyword evidence="4" id="KW-0723">Serine/threonine-protein kinase</keyword>
<dbReference type="PROSITE" id="PS50011">
    <property type="entry name" value="PROTEIN_KINASE_DOM"/>
    <property type="match status" value="1"/>
</dbReference>
<dbReference type="PROSITE" id="PS00108">
    <property type="entry name" value="PROTEIN_KINASE_ST"/>
    <property type="match status" value="1"/>
</dbReference>
<organism evidence="7 8">
    <name type="scientific">Paramecium octaurelia</name>
    <dbReference type="NCBI Taxonomy" id="43137"/>
    <lineage>
        <taxon>Eukaryota</taxon>
        <taxon>Sar</taxon>
        <taxon>Alveolata</taxon>
        <taxon>Ciliophora</taxon>
        <taxon>Intramacronucleata</taxon>
        <taxon>Oligohymenophorea</taxon>
        <taxon>Peniculida</taxon>
        <taxon>Parameciidae</taxon>
        <taxon>Paramecium</taxon>
    </lineage>
</organism>
<evidence type="ECO:0000256" key="3">
    <source>
        <dbReference type="PROSITE-ProRule" id="PRU10141"/>
    </source>
</evidence>
<dbReference type="Proteomes" id="UP000683925">
    <property type="component" value="Unassembled WGS sequence"/>
</dbReference>
<dbReference type="GO" id="GO:0005634">
    <property type="term" value="C:nucleus"/>
    <property type="evidence" value="ECO:0007669"/>
    <property type="project" value="TreeGrafter"/>
</dbReference>
<sequence>MQTIFINKKSYLLMDTIGKGSFGTVYKAEDQSNKKLVAIKIQQYISENEFNLIRTFLGKEFKNLVNVFDYQIQQNQIFIVMELGLKSLQNKISHTMVTPKEARYVMKQIANGINELHSLGIVHRDLKPENILIFTLEDQGRTQEVYKICDFGTTKDIQKIKTPCVGTPYYLAPEQLAQIPLQNQQATYDQSVDIWAFGALMYELFTGSPLFNGRAIPDIHKKIKTLEIEQEIRRLQLLEDKYKELLINMLQRDPKKRITIENIKKELSEIAPQNLVNKNVQIQRINVPAILLNQQAFQKEGIRIPNDSRNQQQLNINQTQSRFQDNKLIEFSKIAQPGIQQKPFQQNNGQIIQNQGNQQQYLNQNDGFARLSREQFKSIRQMYFSPQR</sequence>
<comment type="caution">
    <text evidence="7">The sequence shown here is derived from an EMBL/GenBank/DDBJ whole genome shotgun (WGS) entry which is preliminary data.</text>
</comment>
<keyword evidence="5" id="KW-0175">Coiled coil</keyword>
<feature type="coiled-coil region" evidence="5">
    <location>
        <begin position="221"/>
        <end position="248"/>
    </location>
</feature>
<dbReference type="InterPro" id="IPR017441">
    <property type="entry name" value="Protein_kinase_ATP_BS"/>
</dbReference>
<dbReference type="PROSITE" id="PS00107">
    <property type="entry name" value="PROTEIN_KINASE_ATP"/>
    <property type="match status" value="1"/>
</dbReference>
<feature type="binding site" evidence="3">
    <location>
        <position position="40"/>
    </location>
    <ligand>
        <name>ATP</name>
        <dbReference type="ChEBI" id="CHEBI:30616"/>
    </ligand>
</feature>
<dbReference type="OMA" id="CDFGTTK"/>
<dbReference type="GO" id="GO:0044773">
    <property type="term" value="P:mitotic DNA damage checkpoint signaling"/>
    <property type="evidence" value="ECO:0007669"/>
    <property type="project" value="TreeGrafter"/>
</dbReference>
<comment type="similarity">
    <text evidence="4">Belongs to the protein kinase superfamily.</text>
</comment>
<accession>A0A8S1S7H7</accession>
<dbReference type="GO" id="GO:0005524">
    <property type="term" value="F:ATP binding"/>
    <property type="evidence" value="ECO:0007669"/>
    <property type="project" value="UniProtKB-UniRule"/>
</dbReference>
<feature type="domain" description="Protein kinase" evidence="6">
    <location>
        <begin position="11"/>
        <end position="276"/>
    </location>
</feature>
<dbReference type="PANTHER" id="PTHR44167:SF24">
    <property type="entry name" value="SERINE_THREONINE-PROTEIN KINASE CHK2"/>
    <property type="match status" value="1"/>
</dbReference>
<dbReference type="InterPro" id="IPR000719">
    <property type="entry name" value="Prot_kinase_dom"/>
</dbReference>
<dbReference type="Pfam" id="PF00069">
    <property type="entry name" value="Pkinase"/>
    <property type="match status" value="1"/>
</dbReference>
<evidence type="ECO:0000256" key="1">
    <source>
        <dbReference type="ARBA" id="ARBA00022741"/>
    </source>
</evidence>
<dbReference type="GO" id="GO:0005737">
    <property type="term" value="C:cytoplasm"/>
    <property type="evidence" value="ECO:0007669"/>
    <property type="project" value="TreeGrafter"/>
</dbReference>
<name>A0A8S1S7H7_PAROT</name>
<keyword evidence="8" id="KW-1185">Reference proteome</keyword>
<keyword evidence="4" id="KW-0808">Transferase</keyword>
<dbReference type="GO" id="GO:0004674">
    <property type="term" value="F:protein serine/threonine kinase activity"/>
    <property type="evidence" value="ECO:0007669"/>
    <property type="project" value="UniProtKB-KW"/>
</dbReference>
<dbReference type="PANTHER" id="PTHR44167">
    <property type="entry name" value="OVARIAN-SPECIFIC SERINE/THREONINE-PROTEIN KINASE LOK-RELATED"/>
    <property type="match status" value="1"/>
</dbReference>
<dbReference type="InterPro" id="IPR008271">
    <property type="entry name" value="Ser/Thr_kinase_AS"/>
</dbReference>
<evidence type="ECO:0000259" key="6">
    <source>
        <dbReference type="PROSITE" id="PS50011"/>
    </source>
</evidence>